<dbReference type="PROSITE" id="PS01117">
    <property type="entry name" value="HTH_MARR_1"/>
    <property type="match status" value="1"/>
</dbReference>
<dbReference type="GO" id="GO:0003677">
    <property type="term" value="F:DNA binding"/>
    <property type="evidence" value="ECO:0007669"/>
    <property type="project" value="UniProtKB-KW"/>
</dbReference>
<sequence>MPPERPGNALPFLLLTSFRVLIDELHARLAEMGHPDLRPAHGFAMQMISRGGSISDLGRRLGVSKQAASKTVAGLEKLGYVERRPSALDQRQIDVALTARGVEALTASGEILNQLRDEWADTVGEQEMLLVEDVLARLGGFDGLDRFVGWLGA</sequence>
<gene>
    <name evidence="5" type="ORF">GCM10010218_62710</name>
</gene>
<keyword evidence="3" id="KW-0804">Transcription</keyword>
<reference evidence="5" key="2">
    <citation type="submission" date="2020-09" db="EMBL/GenBank/DDBJ databases">
        <authorList>
            <person name="Sun Q."/>
            <person name="Ohkuma M."/>
        </authorList>
    </citation>
    <scope>NUCLEOTIDE SEQUENCE</scope>
    <source>
        <strain evidence="5">JCM 4059</strain>
    </source>
</reference>
<dbReference type="PROSITE" id="PS50995">
    <property type="entry name" value="HTH_MARR_2"/>
    <property type="match status" value="1"/>
</dbReference>
<dbReference type="Pfam" id="PF12802">
    <property type="entry name" value="MarR_2"/>
    <property type="match status" value="1"/>
</dbReference>
<evidence type="ECO:0000313" key="5">
    <source>
        <dbReference type="EMBL" id="GHF72967.1"/>
    </source>
</evidence>
<evidence type="ECO:0000313" key="6">
    <source>
        <dbReference type="Proteomes" id="UP000638313"/>
    </source>
</evidence>
<dbReference type="InterPro" id="IPR036388">
    <property type="entry name" value="WH-like_DNA-bd_sf"/>
</dbReference>
<dbReference type="EMBL" id="BNBD01000023">
    <property type="protein sequence ID" value="GHF72967.1"/>
    <property type="molecule type" value="Genomic_DNA"/>
</dbReference>
<dbReference type="GO" id="GO:0003700">
    <property type="term" value="F:DNA-binding transcription factor activity"/>
    <property type="evidence" value="ECO:0007669"/>
    <property type="project" value="InterPro"/>
</dbReference>
<accession>A0A919BAR2</accession>
<evidence type="ECO:0000256" key="2">
    <source>
        <dbReference type="ARBA" id="ARBA00023125"/>
    </source>
</evidence>
<dbReference type="SMART" id="SM00347">
    <property type="entry name" value="HTH_MARR"/>
    <property type="match status" value="1"/>
</dbReference>
<dbReference type="AlphaFoldDB" id="A0A919BAR2"/>
<comment type="caution">
    <text evidence="5">The sequence shown here is derived from an EMBL/GenBank/DDBJ whole genome shotgun (WGS) entry which is preliminary data.</text>
</comment>
<dbReference type="InterPro" id="IPR039422">
    <property type="entry name" value="MarR/SlyA-like"/>
</dbReference>
<protein>
    <submittedName>
        <fullName evidence="5">MarR family transcriptional regulator</fullName>
    </submittedName>
</protein>
<dbReference type="InterPro" id="IPR036390">
    <property type="entry name" value="WH_DNA-bd_sf"/>
</dbReference>
<name>A0A919BAR2_9ACTN</name>
<evidence type="ECO:0000259" key="4">
    <source>
        <dbReference type="PROSITE" id="PS50995"/>
    </source>
</evidence>
<evidence type="ECO:0000256" key="1">
    <source>
        <dbReference type="ARBA" id="ARBA00023015"/>
    </source>
</evidence>
<dbReference type="Proteomes" id="UP000638313">
    <property type="component" value="Unassembled WGS sequence"/>
</dbReference>
<dbReference type="Gene3D" id="1.10.10.10">
    <property type="entry name" value="Winged helix-like DNA-binding domain superfamily/Winged helix DNA-binding domain"/>
    <property type="match status" value="1"/>
</dbReference>
<dbReference type="PANTHER" id="PTHR33164">
    <property type="entry name" value="TRANSCRIPTIONAL REGULATOR, MARR FAMILY"/>
    <property type="match status" value="1"/>
</dbReference>
<keyword evidence="2" id="KW-0238">DNA-binding</keyword>
<dbReference type="GO" id="GO:0006950">
    <property type="term" value="P:response to stress"/>
    <property type="evidence" value="ECO:0007669"/>
    <property type="project" value="TreeGrafter"/>
</dbReference>
<proteinExistence type="predicted"/>
<dbReference type="SUPFAM" id="SSF46785">
    <property type="entry name" value="Winged helix' DNA-binding domain"/>
    <property type="match status" value="1"/>
</dbReference>
<dbReference type="PANTHER" id="PTHR33164:SF99">
    <property type="entry name" value="MARR FAMILY REGULATORY PROTEIN"/>
    <property type="match status" value="1"/>
</dbReference>
<dbReference type="InterPro" id="IPR023187">
    <property type="entry name" value="Tscrpt_reg_MarR-type_CS"/>
</dbReference>
<dbReference type="RefSeq" id="WP_190133172.1">
    <property type="nucleotide sequence ID" value="NZ_BNBD01000023.1"/>
</dbReference>
<organism evidence="5 6">
    <name type="scientific">Streptomyces mashuensis</name>
    <dbReference type="NCBI Taxonomy" id="33904"/>
    <lineage>
        <taxon>Bacteria</taxon>
        <taxon>Bacillati</taxon>
        <taxon>Actinomycetota</taxon>
        <taxon>Actinomycetes</taxon>
        <taxon>Kitasatosporales</taxon>
        <taxon>Streptomycetaceae</taxon>
        <taxon>Streptomyces</taxon>
    </lineage>
</organism>
<evidence type="ECO:0000256" key="3">
    <source>
        <dbReference type="ARBA" id="ARBA00023163"/>
    </source>
</evidence>
<feature type="domain" description="HTH marR-type" evidence="4">
    <location>
        <begin position="7"/>
        <end position="140"/>
    </location>
</feature>
<dbReference type="InterPro" id="IPR000835">
    <property type="entry name" value="HTH_MarR-typ"/>
</dbReference>
<keyword evidence="6" id="KW-1185">Reference proteome</keyword>
<keyword evidence="1" id="KW-0805">Transcription regulation</keyword>
<reference evidence="5" key="1">
    <citation type="journal article" date="2014" name="Int. J. Syst. Evol. Microbiol.">
        <title>Complete genome sequence of Corynebacterium casei LMG S-19264T (=DSM 44701T), isolated from a smear-ripened cheese.</title>
        <authorList>
            <consortium name="US DOE Joint Genome Institute (JGI-PGF)"/>
            <person name="Walter F."/>
            <person name="Albersmeier A."/>
            <person name="Kalinowski J."/>
            <person name="Ruckert C."/>
        </authorList>
    </citation>
    <scope>NUCLEOTIDE SEQUENCE</scope>
    <source>
        <strain evidence="5">JCM 4059</strain>
    </source>
</reference>